<dbReference type="Proteomes" id="UP000824120">
    <property type="component" value="Chromosome 7"/>
</dbReference>
<sequence>IAVRETIEHLFLFGEVDAFIWDYYDRATGILSSWIHIRHTMKEWWDAQVLMVEEKHNLSWRLIYYKQGDFHTTRPTTWLQMVIMLEIYSHVYLTKIVRGHPDPSFAAFCLRYHEGSLVGAKGLRISDSTNLVVEARAMNLLGIVKIINGVWKIPWSVTIEVNSININKKSYHSESTTIFKEGKHSC</sequence>
<feature type="non-terminal residue" evidence="1">
    <location>
        <position position="186"/>
    </location>
</feature>
<dbReference type="OrthoDB" id="1305538at2759"/>
<name>A0A9J5Y674_SOLCO</name>
<dbReference type="AlphaFoldDB" id="A0A9J5Y674"/>
<comment type="caution">
    <text evidence="1">The sequence shown here is derived from an EMBL/GenBank/DDBJ whole genome shotgun (WGS) entry which is preliminary data.</text>
</comment>
<protein>
    <submittedName>
        <fullName evidence="1">Uncharacterized protein</fullName>
    </submittedName>
</protein>
<evidence type="ECO:0000313" key="1">
    <source>
        <dbReference type="EMBL" id="KAG5595881.1"/>
    </source>
</evidence>
<evidence type="ECO:0000313" key="2">
    <source>
        <dbReference type="Proteomes" id="UP000824120"/>
    </source>
</evidence>
<dbReference type="EMBL" id="JACXVP010000007">
    <property type="protein sequence ID" value="KAG5595881.1"/>
    <property type="molecule type" value="Genomic_DNA"/>
</dbReference>
<reference evidence="1 2" key="1">
    <citation type="submission" date="2020-09" db="EMBL/GenBank/DDBJ databases">
        <title>De no assembly of potato wild relative species, Solanum commersonii.</title>
        <authorList>
            <person name="Cho K."/>
        </authorList>
    </citation>
    <scope>NUCLEOTIDE SEQUENCE [LARGE SCALE GENOMIC DNA]</scope>
    <source>
        <strain evidence="1">LZ3.2</strain>
        <tissue evidence="1">Leaf</tissue>
    </source>
</reference>
<gene>
    <name evidence="1" type="ORF">H5410_037113</name>
</gene>
<proteinExistence type="predicted"/>
<accession>A0A9J5Y674</accession>
<keyword evidence="2" id="KW-1185">Reference proteome</keyword>
<organism evidence="1 2">
    <name type="scientific">Solanum commersonii</name>
    <name type="common">Commerson's wild potato</name>
    <name type="synonym">Commerson's nightshade</name>
    <dbReference type="NCBI Taxonomy" id="4109"/>
    <lineage>
        <taxon>Eukaryota</taxon>
        <taxon>Viridiplantae</taxon>
        <taxon>Streptophyta</taxon>
        <taxon>Embryophyta</taxon>
        <taxon>Tracheophyta</taxon>
        <taxon>Spermatophyta</taxon>
        <taxon>Magnoliopsida</taxon>
        <taxon>eudicotyledons</taxon>
        <taxon>Gunneridae</taxon>
        <taxon>Pentapetalae</taxon>
        <taxon>asterids</taxon>
        <taxon>lamiids</taxon>
        <taxon>Solanales</taxon>
        <taxon>Solanaceae</taxon>
        <taxon>Solanoideae</taxon>
        <taxon>Solaneae</taxon>
        <taxon>Solanum</taxon>
    </lineage>
</organism>